<keyword evidence="2 11" id="KW-0723">Serine/threonine-protein kinase</keyword>
<feature type="active site" description="Proton acceptor" evidence="11">
    <location>
        <position position="211"/>
    </location>
</feature>
<dbReference type="PANTHER" id="PTHR39573:SF1">
    <property type="entry name" value="STRESS RESPONSE KINASE A"/>
    <property type="match status" value="1"/>
</dbReference>
<evidence type="ECO:0000256" key="6">
    <source>
        <dbReference type="ARBA" id="ARBA00022741"/>
    </source>
</evidence>
<dbReference type="Gene3D" id="3.30.200.70">
    <property type="match status" value="1"/>
</dbReference>
<keyword evidence="10 11" id="KW-0346">Stress response</keyword>
<evidence type="ECO:0000256" key="3">
    <source>
        <dbReference type="ARBA" id="ARBA00022553"/>
    </source>
</evidence>
<organism evidence="13 14">
    <name type="scientific">Massilia psychrophila</name>
    <dbReference type="NCBI Taxonomy" id="1603353"/>
    <lineage>
        <taxon>Bacteria</taxon>
        <taxon>Pseudomonadati</taxon>
        <taxon>Pseudomonadota</taxon>
        <taxon>Betaproteobacteria</taxon>
        <taxon>Burkholderiales</taxon>
        <taxon>Oxalobacteraceae</taxon>
        <taxon>Telluria group</taxon>
        <taxon>Massilia</taxon>
    </lineage>
</organism>
<dbReference type="EMBL" id="PDOB01000052">
    <property type="protein sequence ID" value="PIL37998.1"/>
    <property type="molecule type" value="Genomic_DNA"/>
</dbReference>
<comment type="cofactor">
    <cofactor evidence="11">
        <name>Mg(2+)</name>
        <dbReference type="ChEBI" id="CHEBI:18420"/>
    </cofactor>
</comment>
<keyword evidence="5 11" id="KW-0479">Metal-binding</keyword>
<keyword evidence="3 11" id="KW-0597">Phosphoprotein</keyword>
<comment type="similarity">
    <text evidence="11">Belongs to the SrkA/RdoA protein kinase family.</text>
</comment>
<dbReference type="RefSeq" id="WP_099917757.1">
    <property type="nucleotide sequence ID" value="NZ_BMHS01000038.1"/>
</dbReference>
<feature type="domain" description="Aminoglycoside phosphotransferase" evidence="12">
    <location>
        <begin position="43"/>
        <end position="273"/>
    </location>
</feature>
<comment type="catalytic activity">
    <reaction evidence="11">
        <text>L-threonyl-[protein] + ATP = O-phospho-L-threonyl-[protein] + ADP + H(+)</text>
        <dbReference type="Rhea" id="RHEA:46608"/>
        <dbReference type="Rhea" id="RHEA-COMP:11060"/>
        <dbReference type="Rhea" id="RHEA-COMP:11605"/>
        <dbReference type="ChEBI" id="CHEBI:15378"/>
        <dbReference type="ChEBI" id="CHEBI:30013"/>
        <dbReference type="ChEBI" id="CHEBI:30616"/>
        <dbReference type="ChEBI" id="CHEBI:61977"/>
        <dbReference type="ChEBI" id="CHEBI:456216"/>
        <dbReference type="EC" id="2.7.11.1"/>
    </reaction>
</comment>
<feature type="binding site" evidence="11">
    <location>
        <position position="228"/>
    </location>
    <ligand>
        <name>Mg(2+)</name>
        <dbReference type="ChEBI" id="CHEBI:18420"/>
    </ligand>
</feature>
<evidence type="ECO:0000259" key="12">
    <source>
        <dbReference type="Pfam" id="PF01636"/>
    </source>
</evidence>
<evidence type="ECO:0000256" key="11">
    <source>
        <dbReference type="HAMAP-Rule" id="MF_01497"/>
    </source>
</evidence>
<keyword evidence="1 11" id="KW-0963">Cytoplasm</keyword>
<dbReference type="GO" id="GO:0000287">
    <property type="term" value="F:magnesium ion binding"/>
    <property type="evidence" value="ECO:0007669"/>
    <property type="project" value="UniProtKB-UniRule"/>
</dbReference>
<dbReference type="NCBIfam" id="NF008738">
    <property type="entry name" value="PRK11768.1"/>
    <property type="match status" value="1"/>
</dbReference>
<comment type="subunit">
    <text evidence="11">Monomer.</text>
</comment>
<dbReference type="InterPro" id="IPR011009">
    <property type="entry name" value="Kinase-like_dom_sf"/>
</dbReference>
<gene>
    <name evidence="11" type="primary">srkA</name>
    <name evidence="13" type="ORF">CR103_20365</name>
</gene>
<dbReference type="InterPro" id="IPR032882">
    <property type="entry name" value="SrkA/RdoA"/>
</dbReference>
<feature type="binding site" evidence="11">
    <location>
        <position position="216"/>
    </location>
    <ligand>
        <name>Mg(2+)</name>
        <dbReference type="ChEBI" id="CHEBI:18420"/>
    </ligand>
</feature>
<dbReference type="PANTHER" id="PTHR39573">
    <property type="entry name" value="STRESS RESPONSE KINASE A"/>
    <property type="match status" value="1"/>
</dbReference>
<evidence type="ECO:0000256" key="4">
    <source>
        <dbReference type="ARBA" id="ARBA00022679"/>
    </source>
</evidence>
<feature type="site" description="ATP" evidence="11">
    <location>
        <position position="44"/>
    </location>
</feature>
<comment type="caution">
    <text evidence="13">The sequence shown here is derived from an EMBL/GenBank/DDBJ whole genome shotgun (WGS) entry which is preliminary data.</text>
</comment>
<evidence type="ECO:0000256" key="2">
    <source>
        <dbReference type="ARBA" id="ARBA00022527"/>
    </source>
</evidence>
<dbReference type="Pfam" id="PF01636">
    <property type="entry name" value="APH"/>
    <property type="match status" value="1"/>
</dbReference>
<dbReference type="GO" id="GO:0005524">
    <property type="term" value="F:ATP binding"/>
    <property type="evidence" value="ECO:0007669"/>
    <property type="project" value="UniProtKB-UniRule"/>
</dbReference>
<name>A0A2G8SWZ0_9BURK</name>
<keyword evidence="8 11" id="KW-0067">ATP-binding</keyword>
<evidence type="ECO:0000256" key="10">
    <source>
        <dbReference type="ARBA" id="ARBA00023016"/>
    </source>
</evidence>
<dbReference type="OrthoDB" id="5392197at2"/>
<evidence type="ECO:0000256" key="8">
    <source>
        <dbReference type="ARBA" id="ARBA00022840"/>
    </source>
</evidence>
<protein>
    <recommendedName>
        <fullName evidence="11">Stress response kinase A</fullName>
        <ecNumber evidence="11">2.7.11.1</ecNumber>
    </recommendedName>
    <alternativeName>
        <fullName evidence="11">Serine/threonine-protein kinase SrkA</fullName>
    </alternativeName>
</protein>
<evidence type="ECO:0000256" key="7">
    <source>
        <dbReference type="ARBA" id="ARBA00022777"/>
    </source>
</evidence>
<keyword evidence="9 11" id="KW-0460">Magnesium</keyword>
<evidence type="ECO:0000313" key="14">
    <source>
        <dbReference type="Proteomes" id="UP000228593"/>
    </source>
</evidence>
<feature type="active site" evidence="11">
    <location>
        <position position="228"/>
    </location>
</feature>
<proteinExistence type="inferred from homology"/>
<dbReference type="GO" id="GO:0005737">
    <property type="term" value="C:cytoplasm"/>
    <property type="evidence" value="ECO:0007669"/>
    <property type="project" value="UniProtKB-SubCell"/>
</dbReference>
<dbReference type="GO" id="GO:0004674">
    <property type="term" value="F:protein serine/threonine kinase activity"/>
    <property type="evidence" value="ECO:0007669"/>
    <property type="project" value="UniProtKB-UniRule"/>
</dbReference>
<keyword evidence="14" id="KW-1185">Reference proteome</keyword>
<evidence type="ECO:0000256" key="1">
    <source>
        <dbReference type="ARBA" id="ARBA00022490"/>
    </source>
</evidence>
<comment type="subcellular location">
    <subcellularLocation>
        <location evidence="11">Cytoplasm</location>
    </subcellularLocation>
</comment>
<sequence length="336" mass="37561">MNILPPGSDEPAQHPFSALDPGCVLDALDSVGLHGDGRLLALNSYENRVYQVGREEGAPVVVKFYRPDRWSDAAILEDHAFVAELVEREIPVVAALTLGGRTLNAFAGFKFAVFPSRGGRAPELGDPKTLEWIGRFIGRIHAVGALAAFEHRPALTIASFGREPRAYLLANGFIPGELLAAWTSVIDQALDGVARCFERAGRQPVLRLHGDCHAGNVLWTGDGPHFVDFDDSRMGPAVQDLWMLMSGERPEMVRQMADILAGYEDFADFDPRQLYLVEALRTLRLIHYSAWLAMRWDDPAFPAAFPWFNTQRYWQDRILELREQIALMDEPPLWPA</sequence>
<evidence type="ECO:0000256" key="5">
    <source>
        <dbReference type="ARBA" id="ARBA00022723"/>
    </source>
</evidence>
<dbReference type="GO" id="GO:0106310">
    <property type="term" value="F:protein serine kinase activity"/>
    <property type="evidence" value="ECO:0007669"/>
    <property type="project" value="RHEA"/>
</dbReference>
<accession>A0A2G8SWZ0</accession>
<dbReference type="EC" id="2.7.11.1" evidence="11"/>
<evidence type="ECO:0000256" key="9">
    <source>
        <dbReference type="ARBA" id="ARBA00022842"/>
    </source>
</evidence>
<keyword evidence="7 11" id="KW-0418">Kinase</keyword>
<dbReference type="AlphaFoldDB" id="A0A2G8SWZ0"/>
<dbReference type="Proteomes" id="UP000228593">
    <property type="component" value="Unassembled WGS sequence"/>
</dbReference>
<keyword evidence="4 11" id="KW-0808">Transferase</keyword>
<comment type="function">
    <text evidence="11">A protein kinase that phosphorylates Ser and Thr residues. Probably acts to suppress the effects of stress linked to accumulation of reactive oxygen species. Probably involved in the extracytoplasmic stress response.</text>
</comment>
<dbReference type="SUPFAM" id="SSF56112">
    <property type="entry name" value="Protein kinase-like (PK-like)"/>
    <property type="match status" value="1"/>
</dbReference>
<dbReference type="HAMAP" id="MF_01497">
    <property type="entry name" value="SrkA_kinase"/>
    <property type="match status" value="1"/>
</dbReference>
<dbReference type="Gene3D" id="1.10.510.10">
    <property type="entry name" value="Transferase(Phosphotransferase) domain 1"/>
    <property type="match status" value="1"/>
</dbReference>
<reference evidence="13 14" key="1">
    <citation type="submission" date="2017-10" db="EMBL/GenBank/DDBJ databases">
        <title>Massilia psychrophilum sp. nov., a novel purple-pigmented bacterium isolated from Tianshan glacier, Xinjiang Municipality, China.</title>
        <authorList>
            <person name="Wang H."/>
        </authorList>
    </citation>
    <scope>NUCLEOTIDE SEQUENCE [LARGE SCALE GENOMIC DNA]</scope>
    <source>
        <strain evidence="13 14">JCM 30813</strain>
    </source>
</reference>
<evidence type="ECO:0000313" key="13">
    <source>
        <dbReference type="EMBL" id="PIL37998.1"/>
    </source>
</evidence>
<dbReference type="Gene3D" id="1.20.1270.170">
    <property type="match status" value="1"/>
</dbReference>
<comment type="catalytic activity">
    <reaction evidence="11">
        <text>L-seryl-[protein] + ATP = O-phospho-L-seryl-[protein] + ADP + H(+)</text>
        <dbReference type="Rhea" id="RHEA:17989"/>
        <dbReference type="Rhea" id="RHEA-COMP:9863"/>
        <dbReference type="Rhea" id="RHEA-COMP:11604"/>
        <dbReference type="ChEBI" id="CHEBI:15378"/>
        <dbReference type="ChEBI" id="CHEBI:29999"/>
        <dbReference type="ChEBI" id="CHEBI:30616"/>
        <dbReference type="ChEBI" id="CHEBI:83421"/>
        <dbReference type="ChEBI" id="CHEBI:456216"/>
        <dbReference type="EC" id="2.7.11.1"/>
    </reaction>
</comment>
<keyword evidence="6 11" id="KW-0547">Nucleotide-binding</keyword>
<dbReference type="InterPro" id="IPR002575">
    <property type="entry name" value="Aminoglycoside_PTrfase"/>
</dbReference>